<dbReference type="AlphaFoldDB" id="A0A6A6DRF7"/>
<organism evidence="1 2">
    <name type="scientific">Zopfia rhizophila CBS 207.26</name>
    <dbReference type="NCBI Taxonomy" id="1314779"/>
    <lineage>
        <taxon>Eukaryota</taxon>
        <taxon>Fungi</taxon>
        <taxon>Dikarya</taxon>
        <taxon>Ascomycota</taxon>
        <taxon>Pezizomycotina</taxon>
        <taxon>Dothideomycetes</taxon>
        <taxon>Dothideomycetes incertae sedis</taxon>
        <taxon>Zopfiaceae</taxon>
        <taxon>Zopfia</taxon>
    </lineage>
</organism>
<evidence type="ECO:0000313" key="2">
    <source>
        <dbReference type="Proteomes" id="UP000800200"/>
    </source>
</evidence>
<evidence type="ECO:0000313" key="1">
    <source>
        <dbReference type="EMBL" id="KAF2180540.1"/>
    </source>
</evidence>
<protein>
    <submittedName>
        <fullName evidence="1">Uncharacterized protein</fullName>
    </submittedName>
</protein>
<dbReference type="OrthoDB" id="3660784at2759"/>
<dbReference type="Proteomes" id="UP000800200">
    <property type="component" value="Unassembled WGS sequence"/>
</dbReference>
<keyword evidence="2" id="KW-1185">Reference proteome</keyword>
<gene>
    <name evidence="1" type="ORF">K469DRAFT_753238</name>
</gene>
<proteinExistence type="predicted"/>
<dbReference type="EMBL" id="ML994657">
    <property type="protein sequence ID" value="KAF2180540.1"/>
    <property type="molecule type" value="Genomic_DNA"/>
</dbReference>
<reference evidence="1" key="1">
    <citation type="journal article" date="2020" name="Stud. Mycol.">
        <title>101 Dothideomycetes genomes: a test case for predicting lifestyles and emergence of pathogens.</title>
        <authorList>
            <person name="Haridas S."/>
            <person name="Albert R."/>
            <person name="Binder M."/>
            <person name="Bloem J."/>
            <person name="Labutti K."/>
            <person name="Salamov A."/>
            <person name="Andreopoulos B."/>
            <person name="Baker S."/>
            <person name="Barry K."/>
            <person name="Bills G."/>
            <person name="Bluhm B."/>
            <person name="Cannon C."/>
            <person name="Castanera R."/>
            <person name="Culley D."/>
            <person name="Daum C."/>
            <person name="Ezra D."/>
            <person name="Gonzalez J."/>
            <person name="Henrissat B."/>
            <person name="Kuo A."/>
            <person name="Liang C."/>
            <person name="Lipzen A."/>
            <person name="Lutzoni F."/>
            <person name="Magnuson J."/>
            <person name="Mondo S."/>
            <person name="Nolan M."/>
            <person name="Ohm R."/>
            <person name="Pangilinan J."/>
            <person name="Park H.-J."/>
            <person name="Ramirez L."/>
            <person name="Alfaro M."/>
            <person name="Sun H."/>
            <person name="Tritt A."/>
            <person name="Yoshinaga Y."/>
            <person name="Zwiers L.-H."/>
            <person name="Turgeon B."/>
            <person name="Goodwin S."/>
            <person name="Spatafora J."/>
            <person name="Crous P."/>
            <person name="Grigoriev I."/>
        </authorList>
    </citation>
    <scope>NUCLEOTIDE SEQUENCE</scope>
    <source>
        <strain evidence="1">CBS 207.26</strain>
    </source>
</reference>
<accession>A0A6A6DRF7</accession>
<name>A0A6A6DRF7_9PEZI</name>
<sequence>MSESDINPDQAFTFLRNAVRAMIPSNAGSPVPNPNRANLLAQSPRASHPRCRVCAWPGHQSNNVHKASACRDAIITTIGFWEDVLANVQVSYKGHLPFQMAIQENKVTVNMIYSDAPKAIESGGMEAVIVNRLAMNYLKFQRLWASLGPKVSYIMEGDRDVIRYENITQALNDYLLAKNSYEQIVMKAEPNTR</sequence>